<keyword evidence="3 8" id="KW-0479">Metal-binding</keyword>
<feature type="binding site" evidence="9">
    <location>
        <position position="398"/>
    </location>
    <ligand>
        <name>Ca(2+)</name>
        <dbReference type="ChEBI" id="CHEBI:29108"/>
        <label>5</label>
    </ligand>
</feature>
<evidence type="ECO:0000256" key="12">
    <source>
        <dbReference type="SAM" id="SignalP"/>
    </source>
</evidence>
<evidence type="ECO:0000256" key="10">
    <source>
        <dbReference type="PROSITE-ProRule" id="PRU01011"/>
    </source>
</evidence>
<evidence type="ECO:0000256" key="7">
    <source>
        <dbReference type="PIRSR" id="PIRSR001191-1"/>
    </source>
</evidence>
<dbReference type="SUPFAM" id="SSF47090">
    <property type="entry name" value="PGBD-like"/>
    <property type="match status" value="1"/>
</dbReference>
<dbReference type="Pfam" id="PF00413">
    <property type="entry name" value="Peptidase_M10"/>
    <property type="match status" value="1"/>
</dbReference>
<feature type="binding site" evidence="9">
    <location>
        <position position="275"/>
    </location>
    <ligand>
        <name>Zn(2+)</name>
        <dbReference type="ChEBI" id="CHEBI:29105"/>
        <label>2</label>
        <note>catalytic</note>
    </ligand>
</feature>
<dbReference type="GeneID" id="110986302"/>
<feature type="binding site" evidence="9">
    <location>
        <position position="493"/>
    </location>
    <ligand>
        <name>Ca(2+)</name>
        <dbReference type="ChEBI" id="CHEBI:29108"/>
        <label>4</label>
    </ligand>
</feature>
<feature type="compositionally biased region" description="Pro residues" evidence="11">
    <location>
        <begin position="304"/>
        <end position="327"/>
    </location>
</feature>
<sequence length="575" mass="64788">MAGSNFRLLLVLGLGCTLCGLLLADSEEAGQANPQLDGGNEGSAVDASSDDDVTDPGEIEEANVYLKQYGYFDDDEPEVGIQRSVANVERAIAMMQYKAHIPVTGRLNKATIAMMRRPRCGNKDFNSPADRLRRRRRRYSLSGNKWPKKDITYKFINYTPDLGQRTTRSEVTRAFNLWSRAANLNFREVRSGQADIDLRFASGDHGDGYDFDGQGGILAHAFFPGREPISGDAHFDERERFTSNSNQGTNLFMVAAHELGHSLGLGHSEVENSMMAPIYQGYRHGIQLHRDDIRGIQRLYGPRRGPPPTDPRPSPPRPGSPSPPGRPSYPTTPTCNIRARAVMTVSPNEFLAFGNNAFWRIVFDGGSYSVPQGYPKKFSDVFRATSSRGQPLTIIDAAYRRTDGSFRFFRGTEYFDFTTGGTFKRRGRLGRLFRRGRFPTYIDAAVIVPNANNLVYLFRDTQYWRLNDEDGRVDPGYPQPLSKWSWELKPGFDAAFFAEDSVFFVSGNEYRQFHWNGYRLEPGSFRFDRQFFGCGRLQLENEMDNGQTSSRTARNWALVPTMVAVSTATCQLLLM</sequence>
<dbReference type="PANTHER" id="PTHR10201">
    <property type="entry name" value="MATRIX METALLOPROTEINASE"/>
    <property type="match status" value="1"/>
</dbReference>
<dbReference type="GO" id="GO:0006508">
    <property type="term" value="P:proteolysis"/>
    <property type="evidence" value="ECO:0007669"/>
    <property type="project" value="UniProtKB-KW"/>
</dbReference>
<gene>
    <name evidence="15" type="primary">LOC110986302</name>
</gene>
<dbReference type="InterPro" id="IPR006026">
    <property type="entry name" value="Peptidase_Metallo"/>
</dbReference>
<dbReference type="InterPro" id="IPR002477">
    <property type="entry name" value="Peptidoglycan-bd-like"/>
</dbReference>
<dbReference type="GO" id="GO:0030574">
    <property type="term" value="P:collagen catabolic process"/>
    <property type="evidence" value="ECO:0007669"/>
    <property type="project" value="TreeGrafter"/>
</dbReference>
<keyword evidence="4" id="KW-0378">Hydrolase</keyword>
<dbReference type="PROSITE" id="PS51642">
    <property type="entry name" value="HEMOPEXIN_2"/>
    <property type="match status" value="1"/>
</dbReference>
<dbReference type="GO" id="GO:0005615">
    <property type="term" value="C:extracellular space"/>
    <property type="evidence" value="ECO:0007669"/>
    <property type="project" value="TreeGrafter"/>
</dbReference>
<dbReference type="InterPro" id="IPR036365">
    <property type="entry name" value="PGBD-like_sf"/>
</dbReference>
<dbReference type="InterPro" id="IPR024079">
    <property type="entry name" value="MetalloPept_cat_dom_sf"/>
</dbReference>
<dbReference type="PANTHER" id="PTHR10201:SF331">
    <property type="entry name" value="MATRIX METALLOPROTEINASE-14-LIKE ISOFORM X1"/>
    <property type="match status" value="1"/>
</dbReference>
<evidence type="ECO:0000313" key="14">
    <source>
        <dbReference type="Proteomes" id="UP000694845"/>
    </source>
</evidence>
<feature type="binding site" evidence="9">
    <location>
        <position position="205"/>
    </location>
    <ligand>
        <name>Zn(2+)</name>
        <dbReference type="ChEBI" id="CHEBI:29105"/>
        <label>1</label>
    </ligand>
</feature>
<feature type="binding site" evidence="8">
    <location>
        <position position="257"/>
    </location>
    <ligand>
        <name>Zn(2+)</name>
        <dbReference type="ChEBI" id="CHEBI:29105"/>
        <label>2</label>
        <note>catalytic</note>
    </ligand>
</feature>
<dbReference type="PRINTS" id="PR00138">
    <property type="entry name" value="MATRIXIN"/>
</dbReference>
<evidence type="ECO:0000256" key="2">
    <source>
        <dbReference type="ARBA" id="ARBA00022670"/>
    </source>
</evidence>
<dbReference type="Gene3D" id="3.40.390.10">
    <property type="entry name" value="Collagenase (Catalytic Domain)"/>
    <property type="match status" value="1"/>
</dbReference>
<evidence type="ECO:0000256" key="9">
    <source>
        <dbReference type="PIRSR" id="PIRSR621190-2"/>
    </source>
</evidence>
<dbReference type="GO" id="GO:0031012">
    <property type="term" value="C:extracellular matrix"/>
    <property type="evidence" value="ECO:0007669"/>
    <property type="project" value="InterPro"/>
</dbReference>
<dbReference type="Pfam" id="PF01471">
    <property type="entry name" value="PG_binding_1"/>
    <property type="match status" value="1"/>
</dbReference>
<feature type="binding site" evidence="8">
    <location>
        <position position="261"/>
    </location>
    <ligand>
        <name>Zn(2+)</name>
        <dbReference type="ChEBI" id="CHEBI:29105"/>
        <label>2</label>
        <note>catalytic</note>
    </ligand>
</feature>
<feature type="repeat" description="Hemopexin" evidence="10">
    <location>
        <begin position="439"/>
        <end position="488"/>
    </location>
</feature>
<feature type="chain" id="PRO_5034734213" evidence="12">
    <location>
        <begin position="25"/>
        <end position="575"/>
    </location>
</feature>
<feature type="binding site" evidence="9">
    <location>
        <position position="239"/>
    </location>
    <ligand>
        <name>Ca(2+)</name>
        <dbReference type="ChEBI" id="CHEBI:29108"/>
        <label>1</label>
    </ligand>
</feature>
<feature type="binding site" evidence="9">
    <location>
        <position position="232"/>
    </location>
    <ligand>
        <name>Ca(2+)</name>
        <dbReference type="ChEBI" id="CHEBI:29108"/>
        <label>2</label>
    </ligand>
</feature>
<evidence type="ECO:0000256" key="4">
    <source>
        <dbReference type="ARBA" id="ARBA00022801"/>
    </source>
</evidence>
<feature type="binding site" evidence="9">
    <location>
        <position position="220"/>
    </location>
    <ligand>
        <name>Zn(2+)</name>
        <dbReference type="ChEBI" id="CHEBI:29105"/>
        <label>1</label>
    </ligand>
</feature>
<dbReference type="KEGG" id="aplc:110986302"/>
<comment type="cofactor">
    <cofactor evidence="9">
        <name>Zn(2+)</name>
        <dbReference type="ChEBI" id="CHEBI:29105"/>
    </cofactor>
    <text evidence="9">Binds 2 Zn(2+) ions per subunit.</text>
</comment>
<feature type="domain" description="Peptidase metallopeptidase" evidence="13">
    <location>
        <begin position="142"/>
        <end position="302"/>
    </location>
</feature>
<dbReference type="InterPro" id="IPR018487">
    <property type="entry name" value="Hemopexin-like_repeat"/>
</dbReference>
<evidence type="ECO:0000259" key="13">
    <source>
        <dbReference type="SMART" id="SM00235"/>
    </source>
</evidence>
<accession>A0A8B7ZDL6</accession>
<dbReference type="OrthoDB" id="406838at2759"/>
<dbReference type="InterPro" id="IPR036375">
    <property type="entry name" value="Hemopexin-like_dom_sf"/>
</dbReference>
<evidence type="ECO:0000256" key="11">
    <source>
        <dbReference type="SAM" id="MobiDB-lite"/>
    </source>
</evidence>
<keyword evidence="5 8" id="KW-0862">Zinc</keyword>
<organism evidence="14 15">
    <name type="scientific">Acanthaster planci</name>
    <name type="common">Crown-of-thorns starfish</name>
    <dbReference type="NCBI Taxonomy" id="133434"/>
    <lineage>
        <taxon>Eukaryota</taxon>
        <taxon>Metazoa</taxon>
        <taxon>Echinodermata</taxon>
        <taxon>Eleutherozoa</taxon>
        <taxon>Asterozoa</taxon>
        <taxon>Asteroidea</taxon>
        <taxon>Valvatacea</taxon>
        <taxon>Valvatida</taxon>
        <taxon>Acanthasteridae</taxon>
        <taxon>Acanthaster</taxon>
    </lineage>
</organism>
<feature type="region of interest" description="Disordered" evidence="11">
    <location>
        <begin position="31"/>
        <end position="56"/>
    </location>
</feature>
<evidence type="ECO:0000313" key="15">
    <source>
        <dbReference type="RefSeq" id="XP_022103759.1"/>
    </source>
</evidence>
<feature type="binding site" evidence="9">
    <location>
        <position position="161"/>
    </location>
    <ligand>
        <name>Ca(2+)</name>
        <dbReference type="ChEBI" id="CHEBI:29108"/>
        <label>1</label>
    </ligand>
</feature>
<dbReference type="InterPro" id="IPR021190">
    <property type="entry name" value="Pept_M10A"/>
</dbReference>
<feature type="binding site" evidence="8">
    <location>
        <position position="267"/>
    </location>
    <ligand>
        <name>Zn(2+)</name>
        <dbReference type="ChEBI" id="CHEBI:29105"/>
        <label>2</label>
        <note>catalytic</note>
    </ligand>
</feature>
<feature type="binding site" description="in inhibited form" evidence="9">
    <location>
        <position position="120"/>
    </location>
    <ligand>
        <name>Zn(2+)</name>
        <dbReference type="ChEBI" id="CHEBI:29105"/>
        <label>2</label>
        <note>catalytic</note>
    </ligand>
</feature>
<feature type="binding site" evidence="9">
    <location>
        <position position="213"/>
    </location>
    <ligand>
        <name>Ca(2+)</name>
        <dbReference type="ChEBI" id="CHEBI:29108"/>
        <label>3</label>
    </ligand>
</feature>
<evidence type="ECO:0000256" key="8">
    <source>
        <dbReference type="PIRSR" id="PIRSR001191-2"/>
    </source>
</evidence>
<dbReference type="Proteomes" id="UP000694845">
    <property type="component" value="Unplaced"/>
</dbReference>
<keyword evidence="9" id="KW-0106">Calcium</keyword>
<feature type="binding site" evidence="9">
    <location>
        <position position="212"/>
    </location>
    <ligand>
        <name>Ca(2+)</name>
        <dbReference type="ChEBI" id="CHEBI:29108"/>
        <label>3</label>
    </ligand>
</feature>
<dbReference type="InterPro" id="IPR001818">
    <property type="entry name" value="Pept_M10_metallopeptidase"/>
</dbReference>
<keyword evidence="2" id="KW-0645">Protease</keyword>
<keyword evidence="12" id="KW-0732">Signal</keyword>
<name>A0A8B7ZDL6_ACAPL</name>
<dbReference type="GO" id="GO:0008270">
    <property type="term" value="F:zinc ion binding"/>
    <property type="evidence" value="ECO:0007669"/>
    <property type="project" value="InterPro"/>
</dbReference>
<evidence type="ECO:0000256" key="6">
    <source>
        <dbReference type="ARBA" id="ARBA00023049"/>
    </source>
</evidence>
<feature type="active site" evidence="7">
    <location>
        <position position="258"/>
    </location>
</feature>
<dbReference type="GO" id="GO:0004222">
    <property type="term" value="F:metalloendopeptidase activity"/>
    <property type="evidence" value="ECO:0007669"/>
    <property type="project" value="InterPro"/>
</dbReference>
<feature type="binding site" evidence="9">
    <location>
        <position position="236"/>
    </location>
    <ligand>
        <name>Ca(2+)</name>
        <dbReference type="ChEBI" id="CHEBI:29108"/>
        <label>3</label>
    </ligand>
</feature>
<evidence type="ECO:0000256" key="5">
    <source>
        <dbReference type="ARBA" id="ARBA00022833"/>
    </source>
</evidence>
<feature type="binding site" evidence="9">
    <location>
        <position position="239"/>
    </location>
    <ligand>
        <name>Ca(2+)</name>
        <dbReference type="ChEBI" id="CHEBI:29108"/>
        <label>3</label>
    </ligand>
</feature>
<keyword evidence="14" id="KW-1185">Reference proteome</keyword>
<dbReference type="RefSeq" id="XP_022103759.1">
    <property type="nucleotide sequence ID" value="XM_022248067.1"/>
</dbReference>
<dbReference type="InterPro" id="IPR033739">
    <property type="entry name" value="M10A_MMP"/>
</dbReference>
<dbReference type="SMART" id="SM00235">
    <property type="entry name" value="ZnMc"/>
    <property type="match status" value="1"/>
</dbReference>
<dbReference type="CDD" id="cd04278">
    <property type="entry name" value="ZnMc_MMP"/>
    <property type="match status" value="1"/>
</dbReference>
<comment type="cofactor">
    <cofactor evidence="9">
        <name>Ca(2+)</name>
        <dbReference type="ChEBI" id="CHEBI:29108"/>
    </cofactor>
    <text evidence="9">Can bind about 5 Ca(2+) ions per subunit.</text>
</comment>
<feature type="binding site" evidence="9">
    <location>
        <position position="396"/>
    </location>
    <ligand>
        <name>Ca(2+)</name>
        <dbReference type="ChEBI" id="CHEBI:29108"/>
        <label>4</label>
    </ligand>
</feature>
<keyword evidence="6" id="KW-0482">Metalloprotease</keyword>
<dbReference type="PIRSF" id="PIRSF001191">
    <property type="entry name" value="Peptidase_M10A_matrix"/>
    <property type="match status" value="1"/>
</dbReference>
<comment type="similarity">
    <text evidence="1">Belongs to the peptidase M10A family.</text>
</comment>
<dbReference type="SMART" id="SM00120">
    <property type="entry name" value="HX"/>
    <property type="match status" value="4"/>
</dbReference>
<feature type="binding site" evidence="9">
    <location>
        <position position="195"/>
    </location>
    <ligand>
        <name>Ca(2+)</name>
        <dbReference type="ChEBI" id="CHEBI:29108"/>
        <label>2</label>
    </ligand>
</feature>
<evidence type="ECO:0000256" key="1">
    <source>
        <dbReference type="ARBA" id="ARBA00010370"/>
    </source>
</evidence>
<dbReference type="GO" id="GO:0030198">
    <property type="term" value="P:extracellular matrix organization"/>
    <property type="evidence" value="ECO:0007669"/>
    <property type="project" value="TreeGrafter"/>
</dbReference>
<reference evidence="15" key="1">
    <citation type="submission" date="2025-08" db="UniProtKB">
        <authorList>
            <consortium name="RefSeq"/>
        </authorList>
    </citation>
    <scope>IDENTIFICATION</scope>
</reference>
<dbReference type="SUPFAM" id="SSF50923">
    <property type="entry name" value="Hemopexin-like domain"/>
    <property type="match status" value="1"/>
</dbReference>
<dbReference type="Gene3D" id="2.110.10.10">
    <property type="entry name" value="Hemopexin-like domain"/>
    <property type="match status" value="1"/>
</dbReference>
<dbReference type="Pfam" id="PF00045">
    <property type="entry name" value="Hemopexin"/>
    <property type="match status" value="1"/>
</dbReference>
<evidence type="ECO:0000256" key="3">
    <source>
        <dbReference type="ARBA" id="ARBA00022723"/>
    </source>
</evidence>
<feature type="signal peptide" evidence="12">
    <location>
        <begin position="1"/>
        <end position="24"/>
    </location>
</feature>
<feature type="region of interest" description="Disordered" evidence="11">
    <location>
        <begin position="298"/>
        <end position="334"/>
    </location>
</feature>
<dbReference type="AlphaFoldDB" id="A0A8B7ZDL6"/>
<protein>
    <submittedName>
        <fullName evidence="15">Matrix metalloproteinase-16-like</fullName>
    </submittedName>
</protein>
<feature type="binding site" evidence="9">
    <location>
        <position position="445"/>
    </location>
    <ligand>
        <name>Ca(2+)</name>
        <dbReference type="ChEBI" id="CHEBI:29108"/>
        <label>5</label>
    </ligand>
</feature>
<dbReference type="OMA" id="MFNNETI"/>
<proteinExistence type="inferred from homology"/>
<feature type="binding site" evidence="9">
    <location>
        <position position="234"/>
    </location>
    <ligand>
        <name>Zn(2+)</name>
        <dbReference type="ChEBI" id="CHEBI:29105"/>
        <label>1</label>
    </ligand>
</feature>
<dbReference type="FunFam" id="3.40.390.10:FF:000022">
    <property type="entry name" value="Matrix metalloproteinase 1, isoform C"/>
    <property type="match status" value="1"/>
</dbReference>
<feature type="binding site" evidence="9">
    <location>
        <position position="207"/>
    </location>
    <ligand>
        <name>Zn(2+)</name>
        <dbReference type="ChEBI" id="CHEBI:29105"/>
        <label>1</label>
    </ligand>
</feature>
<dbReference type="SUPFAM" id="SSF55486">
    <property type="entry name" value="Metalloproteases ('zincins'), catalytic domain"/>
    <property type="match status" value="1"/>
</dbReference>